<gene>
    <name evidence="5" type="ORF">CKAN_01321000</name>
</gene>
<sequence length="296" mass="33714">MGASFATCFLRVIRFLEKNWTSLCNDIRTGTLDARITDHLVRAAVMKILKPDPELAEFVENECSRDSWEGIINRLWPNTKYLQVIMTGTMSQYTPRVNYYSNGLPLASTIYASSECFSGINLNPLCKPSEVSYTLIPTLAYFEFLPVHRNDGVARCNKEKQDLVDLVDVELGQEYELVVTTYAGLYRYRVGDVLRVAGFKNKAPQFNFIRRENVILSIDVDKTNEMELQDAVNNAIKHLEHFGASLIEYTSNADTSSIPGHYVLYWELCIGATPIPPWVFEDCCVDVYREGRAFDK</sequence>
<evidence type="ECO:0000313" key="6">
    <source>
        <dbReference type="Proteomes" id="UP000283530"/>
    </source>
</evidence>
<dbReference type="STRING" id="337451.A0A3S3MIJ8"/>
<dbReference type="OrthoDB" id="10004661at2759"/>
<reference evidence="5 6" key="1">
    <citation type="journal article" date="2019" name="Nat. Plants">
        <title>Stout camphor tree genome fills gaps in understanding of flowering plant genome evolution.</title>
        <authorList>
            <person name="Chaw S.M."/>
            <person name="Liu Y.C."/>
            <person name="Wu Y.W."/>
            <person name="Wang H.Y."/>
            <person name="Lin C.I."/>
            <person name="Wu C.S."/>
            <person name="Ke H.M."/>
            <person name="Chang L.Y."/>
            <person name="Hsu C.Y."/>
            <person name="Yang H.T."/>
            <person name="Sudianto E."/>
            <person name="Hsu M.H."/>
            <person name="Wu K.P."/>
            <person name="Wang L.N."/>
            <person name="Leebens-Mack J.H."/>
            <person name="Tsai I.J."/>
        </authorList>
    </citation>
    <scope>NUCLEOTIDE SEQUENCE [LARGE SCALE GENOMIC DNA]</scope>
    <source>
        <strain evidence="6">cv. Chaw 1501</strain>
        <tissue evidence="5">Young leaves</tissue>
    </source>
</reference>
<keyword evidence="6" id="KW-1185">Reference proteome</keyword>
<dbReference type="GO" id="GO:0016881">
    <property type="term" value="F:acid-amino acid ligase activity"/>
    <property type="evidence" value="ECO:0007669"/>
    <property type="project" value="TreeGrafter"/>
</dbReference>
<keyword evidence="2" id="KW-0436">Ligase</keyword>
<dbReference type="Pfam" id="PF23571">
    <property type="entry name" value="GH3_M"/>
    <property type="match status" value="1"/>
</dbReference>
<feature type="domain" description="GH3 middle" evidence="3">
    <location>
        <begin position="133"/>
        <end position="211"/>
    </location>
</feature>
<comment type="similarity">
    <text evidence="1">Belongs to the IAA-amido conjugating enzyme family.</text>
</comment>
<evidence type="ECO:0000256" key="2">
    <source>
        <dbReference type="ARBA" id="ARBA00022598"/>
    </source>
</evidence>
<dbReference type="Pfam" id="PF23572">
    <property type="entry name" value="GH3_C"/>
    <property type="match status" value="1"/>
</dbReference>
<feature type="domain" description="GH3 C-terminal" evidence="4">
    <location>
        <begin position="227"/>
        <end position="284"/>
    </location>
</feature>
<dbReference type="PANTHER" id="PTHR31901:SF9">
    <property type="entry name" value="GH3 DOMAIN-CONTAINING PROTEIN"/>
    <property type="match status" value="1"/>
</dbReference>
<accession>A0A3S3MIJ8</accession>
<evidence type="ECO:0000256" key="1">
    <source>
        <dbReference type="ARBA" id="ARBA00008068"/>
    </source>
</evidence>
<evidence type="ECO:0000259" key="4">
    <source>
        <dbReference type="Pfam" id="PF23572"/>
    </source>
</evidence>
<organism evidence="5 6">
    <name type="scientific">Cinnamomum micranthum f. kanehirae</name>
    <dbReference type="NCBI Taxonomy" id="337451"/>
    <lineage>
        <taxon>Eukaryota</taxon>
        <taxon>Viridiplantae</taxon>
        <taxon>Streptophyta</taxon>
        <taxon>Embryophyta</taxon>
        <taxon>Tracheophyta</taxon>
        <taxon>Spermatophyta</taxon>
        <taxon>Magnoliopsida</taxon>
        <taxon>Magnoliidae</taxon>
        <taxon>Laurales</taxon>
        <taxon>Lauraceae</taxon>
        <taxon>Cinnamomum</taxon>
    </lineage>
</organism>
<dbReference type="InterPro" id="IPR004993">
    <property type="entry name" value="GH3"/>
</dbReference>
<comment type="caution">
    <text evidence="5">The sequence shown here is derived from an EMBL/GenBank/DDBJ whole genome shotgun (WGS) entry which is preliminary data.</text>
</comment>
<proteinExistence type="inferred from homology"/>
<dbReference type="InterPro" id="IPR055377">
    <property type="entry name" value="GH3_M"/>
</dbReference>
<dbReference type="GO" id="GO:0005737">
    <property type="term" value="C:cytoplasm"/>
    <property type="evidence" value="ECO:0007669"/>
    <property type="project" value="TreeGrafter"/>
</dbReference>
<protein>
    <submittedName>
        <fullName evidence="5">GH3 auxin-responsive promoter</fullName>
    </submittedName>
</protein>
<evidence type="ECO:0000313" key="5">
    <source>
        <dbReference type="EMBL" id="RWR84399.1"/>
    </source>
</evidence>
<dbReference type="PANTHER" id="PTHR31901">
    <property type="entry name" value="GH3 DOMAIN-CONTAINING PROTEIN"/>
    <property type="match status" value="1"/>
</dbReference>
<name>A0A3S3MIJ8_9MAGN</name>
<dbReference type="InterPro" id="IPR055378">
    <property type="entry name" value="GH3_C"/>
</dbReference>
<dbReference type="Pfam" id="PF03321">
    <property type="entry name" value="GH3"/>
    <property type="match status" value="1"/>
</dbReference>
<dbReference type="AlphaFoldDB" id="A0A3S3MIJ8"/>
<dbReference type="EMBL" id="QPKB01000005">
    <property type="protein sequence ID" value="RWR84399.1"/>
    <property type="molecule type" value="Genomic_DNA"/>
</dbReference>
<dbReference type="Proteomes" id="UP000283530">
    <property type="component" value="Unassembled WGS sequence"/>
</dbReference>
<evidence type="ECO:0000259" key="3">
    <source>
        <dbReference type="Pfam" id="PF23571"/>
    </source>
</evidence>